<feature type="compositionally biased region" description="Low complexity" evidence="1">
    <location>
        <begin position="365"/>
        <end position="382"/>
    </location>
</feature>
<dbReference type="OrthoDB" id="7554824at2759"/>
<dbReference type="AlphaFoldDB" id="A0A6H5IIQ1"/>
<dbReference type="Proteomes" id="UP000479190">
    <property type="component" value="Unassembled WGS sequence"/>
</dbReference>
<accession>A0A6H5IIQ1</accession>
<evidence type="ECO:0008006" key="4">
    <source>
        <dbReference type="Google" id="ProtNLM"/>
    </source>
</evidence>
<keyword evidence="3" id="KW-1185">Reference proteome</keyword>
<name>A0A6H5IIQ1_9HYME</name>
<evidence type="ECO:0000256" key="1">
    <source>
        <dbReference type="SAM" id="MobiDB-lite"/>
    </source>
</evidence>
<feature type="region of interest" description="Disordered" evidence="1">
    <location>
        <begin position="359"/>
        <end position="382"/>
    </location>
</feature>
<dbReference type="Gene3D" id="3.60.10.10">
    <property type="entry name" value="Endonuclease/exonuclease/phosphatase"/>
    <property type="match status" value="1"/>
</dbReference>
<protein>
    <recommendedName>
        <fullName evidence="4">Endonuclease/exonuclease/phosphatase domain-containing protein</fullName>
    </recommendedName>
</protein>
<evidence type="ECO:0000313" key="3">
    <source>
        <dbReference type="Proteomes" id="UP000479190"/>
    </source>
</evidence>
<evidence type="ECO:0000313" key="2">
    <source>
        <dbReference type="EMBL" id="CAB0036587.1"/>
    </source>
</evidence>
<reference evidence="2 3" key="1">
    <citation type="submission" date="2020-02" db="EMBL/GenBank/DDBJ databases">
        <authorList>
            <person name="Ferguson B K."/>
        </authorList>
    </citation>
    <scope>NUCLEOTIDE SEQUENCE [LARGE SCALE GENOMIC DNA]</scope>
</reference>
<organism evidence="2 3">
    <name type="scientific">Trichogramma brassicae</name>
    <dbReference type="NCBI Taxonomy" id="86971"/>
    <lineage>
        <taxon>Eukaryota</taxon>
        <taxon>Metazoa</taxon>
        <taxon>Ecdysozoa</taxon>
        <taxon>Arthropoda</taxon>
        <taxon>Hexapoda</taxon>
        <taxon>Insecta</taxon>
        <taxon>Pterygota</taxon>
        <taxon>Neoptera</taxon>
        <taxon>Endopterygota</taxon>
        <taxon>Hymenoptera</taxon>
        <taxon>Apocrita</taxon>
        <taxon>Proctotrupomorpha</taxon>
        <taxon>Chalcidoidea</taxon>
        <taxon>Trichogrammatidae</taxon>
        <taxon>Trichogramma</taxon>
    </lineage>
</organism>
<gene>
    <name evidence="2" type="ORF">TBRA_LOCUS8450</name>
</gene>
<dbReference type="EMBL" id="CADCXV010000821">
    <property type="protein sequence ID" value="CAB0036587.1"/>
    <property type="molecule type" value="Genomic_DNA"/>
</dbReference>
<proteinExistence type="predicted"/>
<sequence>MDRSRINEDFRANPRRLRTWTLYLIHVRSTWNQCTILEESLYDPRGISVDDPRGYPRNFFQLESLACSLINSENFFLFMQQVSKRRFWARVCGKRHECRPCRHESPIWPQKKIPRGVLLFLDCTERVEGVKSHSVDLVHQVTPMCICITPRDEEGEYTYIGSRGSSVIDYAIVNEEAWMEVEDFVIGDRTESDHQPLEVVVGSERRYEKKKIKGKDEKKVVSSWTEEDIIRFQANIDEELSQRGSGGWMTGSVEDNWKELKEIVDKAVIDLLANTGGRDISALTINILSRVMVDEFEYKFEKKKYDSNDYKPVRLYMSGSHTVCFSSTADCCDLSSSIEQDARTRKFECSCRKCKRWSAPEDRSSPISHSSAPVSRISSPSSSQFTCSTEYSASLASLSLRVKSHQTSLASRGSASPSTQVFTRQSQFTELSSTNGWGASRPLTSNLSFAFFHQTISLSCFSDTAVSSKEISHRVAHAILLRRQLARVFTYIPPDSMNGRLASIEASLLEFSHVQHQHNASIEHNTNTIAGLDGRVTAEIAYHQVRQRSCFYGYVSGDWACLRPVACRRRRRTCGGSRYLRGSRVGHSPLRGRNQQCDSRAHRLCLGAG</sequence>
<dbReference type="InterPro" id="IPR036691">
    <property type="entry name" value="Endo/exonu/phosph_ase_sf"/>
</dbReference>